<dbReference type="Gene3D" id="4.10.240.10">
    <property type="entry name" value="Zn(2)-C6 fungal-type DNA-binding domain"/>
    <property type="match status" value="1"/>
</dbReference>
<evidence type="ECO:0000256" key="2">
    <source>
        <dbReference type="ARBA" id="ARBA00022833"/>
    </source>
</evidence>
<dbReference type="EMBL" id="JAADJZ010000001">
    <property type="protein sequence ID" value="KAF2877955.1"/>
    <property type="molecule type" value="Genomic_DNA"/>
</dbReference>
<evidence type="ECO:0000313" key="7">
    <source>
        <dbReference type="EMBL" id="KAF2877955.1"/>
    </source>
</evidence>
<dbReference type="OrthoDB" id="2943660at2759"/>
<dbReference type="Proteomes" id="UP000481861">
    <property type="component" value="Unassembled WGS sequence"/>
</dbReference>
<dbReference type="InterPro" id="IPR001138">
    <property type="entry name" value="Zn2Cys6_DnaBD"/>
</dbReference>
<evidence type="ECO:0000256" key="1">
    <source>
        <dbReference type="ARBA" id="ARBA00022723"/>
    </source>
</evidence>
<accession>A0A7C8MJP1</accession>
<feature type="domain" description="Zn(2)-C6 fungal-type" evidence="6">
    <location>
        <begin position="42"/>
        <end position="71"/>
    </location>
</feature>
<dbReference type="PROSITE" id="PS50048">
    <property type="entry name" value="ZN2_CY6_FUNGAL_2"/>
    <property type="match status" value="1"/>
</dbReference>
<dbReference type="AlphaFoldDB" id="A0A7C8MJP1"/>
<keyword evidence="2" id="KW-0862">Zinc</keyword>
<reference evidence="7 8" key="1">
    <citation type="submission" date="2020-01" db="EMBL/GenBank/DDBJ databases">
        <authorList>
            <consortium name="DOE Joint Genome Institute"/>
            <person name="Haridas S."/>
            <person name="Albert R."/>
            <person name="Binder M."/>
            <person name="Bloem J."/>
            <person name="Labutti K."/>
            <person name="Salamov A."/>
            <person name="Andreopoulos B."/>
            <person name="Baker S.E."/>
            <person name="Barry K."/>
            <person name="Bills G."/>
            <person name="Bluhm B.H."/>
            <person name="Cannon C."/>
            <person name="Castanera R."/>
            <person name="Culley D.E."/>
            <person name="Daum C."/>
            <person name="Ezra D."/>
            <person name="Gonzalez J.B."/>
            <person name="Henrissat B."/>
            <person name="Kuo A."/>
            <person name="Liang C."/>
            <person name="Lipzen A."/>
            <person name="Lutzoni F."/>
            <person name="Magnuson J."/>
            <person name="Mondo S."/>
            <person name="Nolan M."/>
            <person name="Ohm R."/>
            <person name="Pangilinan J."/>
            <person name="Park H.-J.H."/>
            <person name="Ramirez L."/>
            <person name="Alfaro M."/>
            <person name="Sun H."/>
            <person name="Tritt A."/>
            <person name="Yoshinaga Y."/>
            <person name="Zwiers L.-H.L."/>
            <person name="Turgeon B.G."/>
            <person name="Goodwin S.B."/>
            <person name="Spatafora J.W."/>
            <person name="Crous P.W."/>
            <person name="Grigoriev I.V."/>
        </authorList>
    </citation>
    <scope>NUCLEOTIDE SEQUENCE [LARGE SCALE GENOMIC DNA]</scope>
    <source>
        <strain evidence="7 8">CBS 611.86</strain>
    </source>
</reference>
<dbReference type="PROSITE" id="PS00463">
    <property type="entry name" value="ZN2_CY6_FUNGAL_1"/>
    <property type="match status" value="1"/>
</dbReference>
<dbReference type="GO" id="GO:0008270">
    <property type="term" value="F:zinc ion binding"/>
    <property type="evidence" value="ECO:0007669"/>
    <property type="project" value="InterPro"/>
</dbReference>
<gene>
    <name evidence="7" type="ORF">BDV95DRAFT_588954</name>
</gene>
<evidence type="ECO:0000256" key="5">
    <source>
        <dbReference type="ARBA" id="ARBA00023242"/>
    </source>
</evidence>
<dbReference type="PANTHER" id="PTHR47660">
    <property type="entry name" value="TRANSCRIPTION FACTOR WITH C2H2 AND ZN(2)-CYS(6) DNA BINDING DOMAIN (EUROFUNG)-RELATED-RELATED"/>
    <property type="match status" value="1"/>
</dbReference>
<comment type="caution">
    <text evidence="7">The sequence shown here is derived from an EMBL/GenBank/DDBJ whole genome shotgun (WGS) entry which is preliminary data.</text>
</comment>
<keyword evidence="1" id="KW-0479">Metal-binding</keyword>
<organism evidence="7 8">
    <name type="scientific">Massariosphaeria phaeospora</name>
    <dbReference type="NCBI Taxonomy" id="100035"/>
    <lineage>
        <taxon>Eukaryota</taxon>
        <taxon>Fungi</taxon>
        <taxon>Dikarya</taxon>
        <taxon>Ascomycota</taxon>
        <taxon>Pezizomycotina</taxon>
        <taxon>Dothideomycetes</taxon>
        <taxon>Pleosporomycetidae</taxon>
        <taxon>Pleosporales</taxon>
        <taxon>Pleosporales incertae sedis</taxon>
        <taxon>Massariosphaeria</taxon>
    </lineage>
</organism>
<dbReference type="Pfam" id="PF00172">
    <property type="entry name" value="Zn_clus"/>
    <property type="match status" value="1"/>
</dbReference>
<name>A0A7C8MJP1_9PLEO</name>
<evidence type="ECO:0000256" key="4">
    <source>
        <dbReference type="ARBA" id="ARBA00023163"/>
    </source>
</evidence>
<dbReference type="PANTHER" id="PTHR47660:SF2">
    <property type="entry name" value="TRANSCRIPTION FACTOR WITH C2H2 AND ZN(2)-CYS(6) DNA BINDING DOMAIN (EUROFUNG)"/>
    <property type="match status" value="1"/>
</dbReference>
<keyword evidence="8" id="KW-1185">Reference proteome</keyword>
<dbReference type="InterPro" id="IPR036864">
    <property type="entry name" value="Zn2-C6_fun-type_DNA-bd_sf"/>
</dbReference>
<evidence type="ECO:0000313" key="8">
    <source>
        <dbReference type="Proteomes" id="UP000481861"/>
    </source>
</evidence>
<evidence type="ECO:0000256" key="3">
    <source>
        <dbReference type="ARBA" id="ARBA00023015"/>
    </source>
</evidence>
<sequence length="402" mass="43729">MPPPANRKSQASRKVRIPHDFMIKWQSSGPPGTKPVRRPMTACQTCRTAKVKCDGQQECGRCISRGITCIYTDSENTNRDRRSHLPVATDTGSSSTITQVTASNASIGPDANGATNNFTMDFSAYGNTIDHMPDWEPSTANPNFENFDWGTLGPTSDPFELQATLPELPDLNIFRTMSDLELQCAPAITPSPQFNFGDPTAMIPATIARSTNDSLTHLNALFHSSKCRCRDSLGVLLPEINTAIQGNHLDEVFKVTLKVVNGSQAIVDCTECQITCTDLICLMAVFQRTDPCFEYIATAEQDTGLTMSFGGYEVPINDPKLRAVLVIALLHEAETVLDAISAKGQYMLRTMCRPTVMARANISYLDIAVTEFKEVLGKVADSVNSVSSSTKSQSGVSGRPVT</sequence>
<keyword evidence="5" id="KW-0539">Nucleus</keyword>
<dbReference type="SUPFAM" id="SSF57701">
    <property type="entry name" value="Zn2/Cys6 DNA-binding domain"/>
    <property type="match status" value="1"/>
</dbReference>
<evidence type="ECO:0000259" key="6">
    <source>
        <dbReference type="PROSITE" id="PS50048"/>
    </source>
</evidence>
<dbReference type="CDD" id="cd00067">
    <property type="entry name" value="GAL4"/>
    <property type="match status" value="1"/>
</dbReference>
<dbReference type="GO" id="GO:0000981">
    <property type="term" value="F:DNA-binding transcription factor activity, RNA polymerase II-specific"/>
    <property type="evidence" value="ECO:0007669"/>
    <property type="project" value="InterPro"/>
</dbReference>
<protein>
    <recommendedName>
        <fullName evidence="6">Zn(2)-C6 fungal-type domain-containing protein</fullName>
    </recommendedName>
</protein>
<dbReference type="SMART" id="SM00066">
    <property type="entry name" value="GAL4"/>
    <property type="match status" value="1"/>
</dbReference>
<keyword evidence="3" id="KW-0805">Transcription regulation</keyword>
<keyword evidence="4" id="KW-0804">Transcription</keyword>
<proteinExistence type="predicted"/>